<protein>
    <recommendedName>
        <fullName evidence="3">Cyclin-like domain-containing protein</fullName>
    </recommendedName>
</protein>
<dbReference type="PANTHER" id="PTHR11618">
    <property type="entry name" value="TRANSCRIPTION INITIATION FACTOR IIB-RELATED"/>
    <property type="match status" value="1"/>
</dbReference>
<keyword evidence="1" id="KW-0805">Transcription regulation</keyword>
<dbReference type="EMBL" id="MN739396">
    <property type="protein sequence ID" value="QHT02607.1"/>
    <property type="molecule type" value="Genomic_DNA"/>
</dbReference>
<dbReference type="GO" id="GO:0097550">
    <property type="term" value="C:transcription preinitiation complex"/>
    <property type="evidence" value="ECO:0007669"/>
    <property type="project" value="TreeGrafter"/>
</dbReference>
<dbReference type="Gene3D" id="1.10.472.170">
    <property type="match status" value="1"/>
</dbReference>
<dbReference type="SUPFAM" id="SSF47954">
    <property type="entry name" value="Cyclin-like"/>
    <property type="match status" value="2"/>
</dbReference>
<dbReference type="PRINTS" id="PR00685">
    <property type="entry name" value="TIFACTORIIB"/>
</dbReference>
<reference evidence="4" key="1">
    <citation type="journal article" date="2020" name="Nature">
        <title>Giant virus diversity and host interactions through global metagenomics.</title>
        <authorList>
            <person name="Schulz F."/>
            <person name="Roux S."/>
            <person name="Paez-Espino D."/>
            <person name="Jungbluth S."/>
            <person name="Walsh D.A."/>
            <person name="Denef V.J."/>
            <person name="McMahon K.D."/>
            <person name="Konstantinidis K.T."/>
            <person name="Eloe-Fadrosh E.A."/>
            <person name="Kyrpides N.C."/>
            <person name="Woyke T."/>
        </authorList>
    </citation>
    <scope>NUCLEOTIDE SEQUENCE</scope>
    <source>
        <strain evidence="4">GVMAG-M-3300020595-32</strain>
    </source>
</reference>
<dbReference type="GO" id="GO:0017025">
    <property type="term" value="F:TBP-class protein binding"/>
    <property type="evidence" value="ECO:0007669"/>
    <property type="project" value="InterPro"/>
</dbReference>
<evidence type="ECO:0000313" key="4">
    <source>
        <dbReference type="EMBL" id="QHT02607.1"/>
    </source>
</evidence>
<dbReference type="PANTHER" id="PTHR11618:SF13">
    <property type="entry name" value="TRANSCRIPTION INITIATION FACTOR IIB"/>
    <property type="match status" value="1"/>
</dbReference>
<dbReference type="InterPro" id="IPR013763">
    <property type="entry name" value="Cyclin-like_dom"/>
</dbReference>
<name>A0A6C0CE80_9ZZZZ</name>
<keyword evidence="2" id="KW-0804">Transcription</keyword>
<dbReference type="InterPro" id="IPR036915">
    <property type="entry name" value="Cyclin-like_sf"/>
</dbReference>
<evidence type="ECO:0000256" key="1">
    <source>
        <dbReference type="ARBA" id="ARBA00023015"/>
    </source>
</evidence>
<sequence length="312" mass="35383">MDDFFSSLDEISEMNKEIIKTCCDDTDNHLLGEGMVICKCCNNTISNIIDSAEWRFYGASDSKSSDPTRCGMPVNLLLPQSSVGSFISTRGSRGYSMNKVRKYQQWGGMPYAERTLLKVFQEISRVCKQAGIPEMIIKEAHVLYKIVSTTKITRGSNRKGIIAACVYFSCKINNVPRSTNEVASIFSLSGTIMTKGCKKFQEIMQLNKVDINRIHNTNTINMDDFIDRFCSKLELSEEDISNIKHISYLSQVYNLINDNTPPSMAAGCIYLYIKEVEYDIHKKTISDVCKISEVTINKCYKKLENHKDKLII</sequence>
<dbReference type="InterPro" id="IPR000812">
    <property type="entry name" value="TFIIB"/>
</dbReference>
<organism evidence="4">
    <name type="scientific">viral metagenome</name>
    <dbReference type="NCBI Taxonomy" id="1070528"/>
    <lineage>
        <taxon>unclassified sequences</taxon>
        <taxon>metagenomes</taxon>
        <taxon>organismal metagenomes</taxon>
    </lineage>
</organism>
<evidence type="ECO:0000256" key="2">
    <source>
        <dbReference type="ARBA" id="ARBA00023163"/>
    </source>
</evidence>
<dbReference type="Pfam" id="PF00382">
    <property type="entry name" value="TFIIB"/>
    <property type="match status" value="2"/>
</dbReference>
<feature type="domain" description="Cyclin-like" evidence="3">
    <location>
        <begin position="224"/>
        <end position="305"/>
    </location>
</feature>
<evidence type="ECO:0000259" key="3">
    <source>
        <dbReference type="SMART" id="SM00385"/>
    </source>
</evidence>
<dbReference type="AlphaFoldDB" id="A0A6C0CE80"/>
<dbReference type="GO" id="GO:0005634">
    <property type="term" value="C:nucleus"/>
    <property type="evidence" value="ECO:0007669"/>
    <property type="project" value="TreeGrafter"/>
</dbReference>
<proteinExistence type="predicted"/>
<dbReference type="SMART" id="SM00385">
    <property type="entry name" value="CYCLIN"/>
    <property type="match status" value="2"/>
</dbReference>
<dbReference type="Gene3D" id="1.10.472.10">
    <property type="entry name" value="Cyclin-like"/>
    <property type="match status" value="1"/>
</dbReference>
<dbReference type="GO" id="GO:0070897">
    <property type="term" value="P:transcription preinitiation complex assembly"/>
    <property type="evidence" value="ECO:0007669"/>
    <property type="project" value="InterPro"/>
</dbReference>
<dbReference type="InterPro" id="IPR013150">
    <property type="entry name" value="TFIIB_cyclin"/>
</dbReference>
<feature type="domain" description="Cyclin-like" evidence="3">
    <location>
        <begin position="121"/>
        <end position="202"/>
    </location>
</feature>
<accession>A0A6C0CE80</accession>